<organism evidence="1 2">
    <name type="scientific">Aeromicrobium chenweiae</name>
    <dbReference type="NCBI Taxonomy" id="2079793"/>
    <lineage>
        <taxon>Bacteria</taxon>
        <taxon>Bacillati</taxon>
        <taxon>Actinomycetota</taxon>
        <taxon>Actinomycetes</taxon>
        <taxon>Propionibacteriales</taxon>
        <taxon>Nocardioidaceae</taxon>
        <taxon>Aeromicrobium</taxon>
    </lineage>
</organism>
<reference evidence="2" key="1">
    <citation type="submission" date="2018-01" db="EMBL/GenBank/DDBJ databases">
        <authorList>
            <person name="Li J."/>
        </authorList>
    </citation>
    <scope>NUCLEOTIDE SEQUENCE [LARGE SCALE GENOMIC DNA]</scope>
    <source>
        <strain evidence="2">592</strain>
    </source>
</reference>
<dbReference type="KEGG" id="aez:C3E78_03040"/>
<gene>
    <name evidence="1" type="ORF">C3E78_03040</name>
</gene>
<dbReference type="Proteomes" id="UP000244384">
    <property type="component" value="Chromosome"/>
</dbReference>
<accession>A0A2S0WIW5</accession>
<protein>
    <submittedName>
        <fullName evidence="1">Uncharacterized protein</fullName>
    </submittedName>
</protein>
<evidence type="ECO:0000313" key="1">
    <source>
        <dbReference type="EMBL" id="AWB91278.1"/>
    </source>
</evidence>
<dbReference type="EMBL" id="CP026952">
    <property type="protein sequence ID" value="AWB91278.1"/>
    <property type="molecule type" value="Genomic_DNA"/>
</dbReference>
<evidence type="ECO:0000313" key="2">
    <source>
        <dbReference type="Proteomes" id="UP000244384"/>
    </source>
</evidence>
<dbReference type="AlphaFoldDB" id="A0A2S0WIW5"/>
<proteinExistence type="predicted"/>
<name>A0A2S0WIW5_9ACTN</name>
<sequence length="68" mass="7236">MRVAWVAVSSAMRAAMSSRICSTLVRTASPSTSWRPATQWSAVRTMSAGNPRSNIERMVCATSTASSA</sequence>
<keyword evidence="2" id="KW-1185">Reference proteome</keyword>